<evidence type="ECO:0000313" key="3">
    <source>
        <dbReference type="Proteomes" id="UP000186922"/>
    </source>
</evidence>
<proteinExistence type="predicted"/>
<dbReference type="Proteomes" id="UP000186922">
    <property type="component" value="Unassembled WGS sequence"/>
</dbReference>
<evidence type="ECO:0000256" key="1">
    <source>
        <dbReference type="SAM" id="Phobius"/>
    </source>
</evidence>
<keyword evidence="1" id="KW-1133">Transmembrane helix</keyword>
<keyword evidence="3" id="KW-1185">Reference proteome</keyword>
<evidence type="ECO:0000313" key="2">
    <source>
        <dbReference type="EMBL" id="GAU93131.1"/>
    </source>
</evidence>
<sequence length="343" mass="38602">MDGLIAVHLRKAFLLQTTSSNGVRFTISPSTFPQCTRRTGRPFSQQSVLPISKSSGTRPRTSATAAEVPAAKRTNLLGTIWRRVKDFSFQRAILGDIAVPIGYKRILQLKKRDGVPITAELVYIFSSEGLLRVVPVIANIGMVLLTYVLVKYYHTHRTFHLDPLRPAMTSEYSGNPMQFQTAEEYGVALVFTLVITVLLNVCCNRGVARCYYDKTKDLFTLVTYDAIGRPVTRVTKPDTVRELNLHPSSLRQFFGNCRLVDENGKSKGRFFLKDHNFSMPWYYNRLVGAPQGNEISETVIENPITEEDLQMGAEHVAAKLAKANAVKMESYRKSQVDDQKPFT</sequence>
<comment type="caution">
    <text evidence="2">The sequence shown here is derived from an EMBL/GenBank/DDBJ whole genome shotgun (WGS) entry which is preliminary data.</text>
</comment>
<name>A0A1D1UUJ1_RAMVA</name>
<feature type="transmembrane region" description="Helical" evidence="1">
    <location>
        <begin position="130"/>
        <end position="150"/>
    </location>
</feature>
<keyword evidence="1" id="KW-0812">Transmembrane</keyword>
<dbReference type="Pfam" id="PF06979">
    <property type="entry name" value="TMEM70"/>
    <property type="match status" value="1"/>
</dbReference>
<dbReference type="OrthoDB" id="10622026at2759"/>
<organism evidence="2 3">
    <name type="scientific">Ramazzottius varieornatus</name>
    <name type="common">Water bear</name>
    <name type="synonym">Tardigrade</name>
    <dbReference type="NCBI Taxonomy" id="947166"/>
    <lineage>
        <taxon>Eukaryota</taxon>
        <taxon>Metazoa</taxon>
        <taxon>Ecdysozoa</taxon>
        <taxon>Tardigrada</taxon>
        <taxon>Eutardigrada</taxon>
        <taxon>Parachela</taxon>
        <taxon>Hypsibioidea</taxon>
        <taxon>Ramazzottiidae</taxon>
        <taxon>Ramazzottius</taxon>
    </lineage>
</organism>
<dbReference type="AlphaFoldDB" id="A0A1D1UUJ1"/>
<accession>A0A1D1UUJ1</accession>
<keyword evidence="1" id="KW-0472">Membrane</keyword>
<feature type="transmembrane region" description="Helical" evidence="1">
    <location>
        <begin position="185"/>
        <end position="203"/>
    </location>
</feature>
<gene>
    <name evidence="2" type="primary">RvY_05117-1</name>
    <name evidence="2" type="synonym">RvY_05117.1</name>
    <name evidence="2" type="ORF">RvY_05117</name>
</gene>
<protein>
    <submittedName>
        <fullName evidence="2">Uncharacterized protein</fullName>
    </submittedName>
</protein>
<dbReference type="InterPro" id="IPR045325">
    <property type="entry name" value="TMEM70/TMEM186/TMEM223"/>
</dbReference>
<dbReference type="EMBL" id="BDGG01000002">
    <property type="protein sequence ID" value="GAU93131.1"/>
    <property type="molecule type" value="Genomic_DNA"/>
</dbReference>
<reference evidence="2 3" key="1">
    <citation type="journal article" date="2016" name="Nat. Commun.">
        <title>Extremotolerant tardigrade genome and improved radiotolerance of human cultured cells by tardigrade-unique protein.</title>
        <authorList>
            <person name="Hashimoto T."/>
            <person name="Horikawa D.D."/>
            <person name="Saito Y."/>
            <person name="Kuwahara H."/>
            <person name="Kozuka-Hata H."/>
            <person name="Shin-I T."/>
            <person name="Minakuchi Y."/>
            <person name="Ohishi K."/>
            <person name="Motoyama A."/>
            <person name="Aizu T."/>
            <person name="Enomoto A."/>
            <person name="Kondo K."/>
            <person name="Tanaka S."/>
            <person name="Hara Y."/>
            <person name="Koshikawa S."/>
            <person name="Sagara H."/>
            <person name="Miura T."/>
            <person name="Yokobori S."/>
            <person name="Miyagawa K."/>
            <person name="Suzuki Y."/>
            <person name="Kubo T."/>
            <person name="Oyama M."/>
            <person name="Kohara Y."/>
            <person name="Fujiyama A."/>
            <person name="Arakawa K."/>
            <person name="Katayama T."/>
            <person name="Toyoda A."/>
            <person name="Kunieda T."/>
        </authorList>
    </citation>
    <scope>NUCLEOTIDE SEQUENCE [LARGE SCALE GENOMIC DNA]</scope>
    <source>
        <strain evidence="2 3">YOKOZUNA-1</strain>
    </source>
</reference>